<evidence type="ECO:0000259" key="8">
    <source>
        <dbReference type="Pfam" id="PF19053"/>
    </source>
</evidence>
<keyword evidence="6 7" id="KW-0472">Membrane</keyword>
<evidence type="ECO:0000256" key="7">
    <source>
        <dbReference type="SAM" id="Phobius"/>
    </source>
</evidence>
<protein>
    <submittedName>
        <fullName evidence="9">Type VII secretion integral membrane protein EccD</fullName>
    </submittedName>
</protein>
<feature type="transmembrane region" description="Helical" evidence="7">
    <location>
        <begin position="384"/>
        <end position="402"/>
    </location>
</feature>
<comment type="caution">
    <text evidence="9">The sequence shown here is derived from an EMBL/GenBank/DDBJ whole genome shotgun (WGS) entry which is preliminary data.</text>
</comment>
<sequence>MRGAAVGVTLSAELCRITVVGPARRVDLAVPATTTVAALLPLLAQRTTEGDPRGETGAGDGAWVLQRLGQPPFELAGTPESLDWLEGEELHLRPAEDPLPELDFDDLADGIATIVNRRPDRWQPEYRRTLFILLSVVVMGAVATVLTAHPPALPQVVAAGTLGVAFLVAALCCGRQLDDGAFSLLFGGGAAGFAAVAASSAVDGDPARVAVTGPAVLAAAVTVLAVAAVLLLAHRTFAPHLPAAPLLVVGLTGLVTTAVLLIRDGSGMTMRRAAAVAILLIFVVIVLAPRMAVKLSRLRGPQLPKTSEDMSYDIEPATSEQVRQRTDDADTYLTVAMVTAALVLPVLFHFTVGAPGWAGWSLVLVVASAILLRSRTFLCLWQRCALVVAGTVGLLMVITKLSDLLSPTWRWVLISALVGLLVPLVLAALRPWPRRMLPFWEYTATFFDVTTGVAVLPILAQVLGTYAWARGLFG</sequence>
<dbReference type="InterPro" id="IPR044049">
    <property type="entry name" value="EccD_transm"/>
</dbReference>
<evidence type="ECO:0000256" key="1">
    <source>
        <dbReference type="ARBA" id="ARBA00004651"/>
    </source>
</evidence>
<proteinExistence type="inferred from homology"/>
<feature type="domain" description="EccD-like transmembrane" evidence="8">
    <location>
        <begin position="127"/>
        <end position="472"/>
    </location>
</feature>
<gene>
    <name evidence="9" type="primary">eccD</name>
    <name evidence="9" type="ORF">JQN83_14310</name>
</gene>
<feature type="transmembrane region" description="Helical" evidence="7">
    <location>
        <begin position="130"/>
        <end position="149"/>
    </location>
</feature>
<feature type="transmembrane region" description="Helical" evidence="7">
    <location>
        <begin position="408"/>
        <end position="429"/>
    </location>
</feature>
<keyword evidence="5 7" id="KW-1133">Transmembrane helix</keyword>
<evidence type="ECO:0000256" key="2">
    <source>
        <dbReference type="ARBA" id="ARBA00006162"/>
    </source>
</evidence>
<accession>A0ABS3V8P4</accession>
<feature type="transmembrane region" description="Helical" evidence="7">
    <location>
        <begin position="449"/>
        <end position="469"/>
    </location>
</feature>
<feature type="transmembrane region" description="Helical" evidence="7">
    <location>
        <begin position="244"/>
        <end position="262"/>
    </location>
</feature>
<organism evidence="9 10">
    <name type="scientific">Micromonospora antibiotica</name>
    <dbReference type="NCBI Taxonomy" id="2807623"/>
    <lineage>
        <taxon>Bacteria</taxon>
        <taxon>Bacillati</taxon>
        <taxon>Actinomycetota</taxon>
        <taxon>Actinomycetes</taxon>
        <taxon>Micromonosporales</taxon>
        <taxon>Micromonosporaceae</taxon>
        <taxon>Micromonospora</taxon>
    </lineage>
</organism>
<keyword evidence="3" id="KW-1003">Cell membrane</keyword>
<dbReference type="EMBL" id="JAGFWR010000006">
    <property type="protein sequence ID" value="MBO4161974.1"/>
    <property type="molecule type" value="Genomic_DNA"/>
</dbReference>
<dbReference type="Proteomes" id="UP000671399">
    <property type="component" value="Unassembled WGS sequence"/>
</dbReference>
<keyword evidence="10" id="KW-1185">Reference proteome</keyword>
<dbReference type="Pfam" id="PF08817">
    <property type="entry name" value="YukD"/>
    <property type="match status" value="1"/>
</dbReference>
<dbReference type="InterPro" id="IPR006707">
    <property type="entry name" value="T7SS_EccD"/>
</dbReference>
<dbReference type="InterPro" id="IPR024962">
    <property type="entry name" value="YukD-like"/>
</dbReference>
<dbReference type="PIRSF" id="PIRSF017804">
    <property type="entry name" value="Secretion_EccD1"/>
    <property type="match status" value="1"/>
</dbReference>
<evidence type="ECO:0000256" key="4">
    <source>
        <dbReference type="ARBA" id="ARBA00022692"/>
    </source>
</evidence>
<dbReference type="Gene3D" id="3.10.20.90">
    <property type="entry name" value="Phosphatidylinositol 3-kinase Catalytic Subunit, Chain A, domain 1"/>
    <property type="match status" value="1"/>
</dbReference>
<feature type="transmembrane region" description="Helical" evidence="7">
    <location>
        <begin position="274"/>
        <end position="293"/>
    </location>
</feature>
<keyword evidence="4 7" id="KW-0812">Transmembrane</keyword>
<feature type="transmembrane region" description="Helical" evidence="7">
    <location>
        <begin position="354"/>
        <end position="372"/>
    </location>
</feature>
<reference evidence="9 10" key="1">
    <citation type="submission" date="2021-03" db="EMBL/GenBank/DDBJ databases">
        <authorList>
            <person name="Lee D.-H."/>
        </authorList>
    </citation>
    <scope>NUCLEOTIDE SEQUENCE [LARGE SCALE GENOMIC DNA]</scope>
    <source>
        <strain evidence="9 10">MMS20-R2-23</strain>
    </source>
</reference>
<name>A0ABS3V8P4_9ACTN</name>
<dbReference type="NCBIfam" id="TIGR03920">
    <property type="entry name" value="T7SS_EccD"/>
    <property type="match status" value="1"/>
</dbReference>
<evidence type="ECO:0000313" key="10">
    <source>
        <dbReference type="Proteomes" id="UP000671399"/>
    </source>
</evidence>
<evidence type="ECO:0000313" key="9">
    <source>
        <dbReference type="EMBL" id="MBO4161974.1"/>
    </source>
</evidence>
<evidence type="ECO:0000256" key="5">
    <source>
        <dbReference type="ARBA" id="ARBA00022989"/>
    </source>
</evidence>
<feature type="transmembrane region" description="Helical" evidence="7">
    <location>
        <begin position="214"/>
        <end position="232"/>
    </location>
</feature>
<feature type="transmembrane region" description="Helical" evidence="7">
    <location>
        <begin position="331"/>
        <end position="348"/>
    </location>
</feature>
<comment type="subcellular location">
    <subcellularLocation>
        <location evidence="1">Cell membrane</location>
        <topology evidence="1">Multi-pass membrane protein</topology>
    </subcellularLocation>
</comment>
<feature type="transmembrane region" description="Helical" evidence="7">
    <location>
        <begin position="181"/>
        <end position="202"/>
    </location>
</feature>
<comment type="similarity">
    <text evidence="2">Belongs to the EccD/Snm4 family.</text>
</comment>
<evidence type="ECO:0000256" key="3">
    <source>
        <dbReference type="ARBA" id="ARBA00022475"/>
    </source>
</evidence>
<dbReference type="Pfam" id="PF19053">
    <property type="entry name" value="EccD"/>
    <property type="match status" value="1"/>
</dbReference>
<evidence type="ECO:0000256" key="6">
    <source>
        <dbReference type="ARBA" id="ARBA00023136"/>
    </source>
</evidence>
<feature type="transmembrane region" description="Helical" evidence="7">
    <location>
        <begin position="155"/>
        <end position="174"/>
    </location>
</feature>